<evidence type="ECO:0000313" key="3">
    <source>
        <dbReference type="Proteomes" id="UP000054988"/>
    </source>
</evidence>
<dbReference type="eggNOG" id="ENOG502SYA8">
    <property type="taxonomic scope" value="Eukaryota"/>
</dbReference>
<gene>
    <name evidence="2" type="ORF">WG66_495</name>
</gene>
<organism evidence="2 3">
    <name type="scientific">Moniliophthora roreri</name>
    <name type="common">Frosty pod rot fungus</name>
    <name type="synonym">Monilia roreri</name>
    <dbReference type="NCBI Taxonomy" id="221103"/>
    <lineage>
        <taxon>Eukaryota</taxon>
        <taxon>Fungi</taxon>
        <taxon>Dikarya</taxon>
        <taxon>Basidiomycota</taxon>
        <taxon>Agaricomycotina</taxon>
        <taxon>Agaricomycetes</taxon>
        <taxon>Agaricomycetidae</taxon>
        <taxon>Agaricales</taxon>
        <taxon>Marasmiineae</taxon>
        <taxon>Marasmiaceae</taxon>
        <taxon>Moniliophthora</taxon>
    </lineage>
</organism>
<dbReference type="PROSITE" id="PS50181">
    <property type="entry name" value="FBOX"/>
    <property type="match status" value="1"/>
</dbReference>
<protein>
    <recommendedName>
        <fullName evidence="1">F-box domain-containing protein</fullName>
    </recommendedName>
</protein>
<evidence type="ECO:0000259" key="1">
    <source>
        <dbReference type="PROSITE" id="PS50181"/>
    </source>
</evidence>
<sequence>MALKAAQDSAALSEIAQSLHDYLNPDAQNIALPAIDFDHISDAVKQITTDMERIHVHADTYEEATLTARKKALYMQSILNSYRNLSIPLVRMPTEILALLFKSCVQADTGGHSLSCEAMPLVLSRVCRRWRMIVNSTPSLWQVIRLHNQKTVAHNRCPPPLSILHLWLNRSQPLPISCLAILDAPDLCGYNMKILDLLVHHSRRWFAVDFSFGDQSSLYHRLCIMPPLLPLLRYFRVEADIPIGTHDIFAAWTAPNLKEATLLVQSSSANTQPTITLPWSQLEELEWFPKTSKSFLDISSTFLRLRRCCLQISHHVDIDDPHQFTLPYLRQFEISGPYRSIIGILCCVSLPALEILDVDPDEHIGQVADQLLSFIARLQLQSPCNIRCFSAPFSLFSSSNSPTLASKIDTIQELRVFLSTEEDNDVSITNFMGSNMLRNLKVLHLLFREPPDEDVTLLDKMVELVASRRQRKPSSGPRLDKLSLDVIRTSEVPNMHISIQSKAFQKLFKLQQEGLSLLGYTVNEGWYSFFGDTRWSDEDLQRAAQYWERFGYSDWLFEQEIDDYITRRDIS</sequence>
<feature type="domain" description="F-box" evidence="1">
    <location>
        <begin position="86"/>
        <end position="144"/>
    </location>
</feature>
<reference evidence="2 3" key="1">
    <citation type="submission" date="2015-12" db="EMBL/GenBank/DDBJ databases">
        <title>Draft genome sequence of Moniliophthora roreri, the causal agent of frosty pod rot of cacao.</title>
        <authorList>
            <person name="Aime M.C."/>
            <person name="Diaz-Valderrama J.R."/>
            <person name="Kijpornyongpan T."/>
            <person name="Phillips-Mora W."/>
        </authorList>
    </citation>
    <scope>NUCLEOTIDE SEQUENCE [LARGE SCALE GENOMIC DNA]</scope>
    <source>
        <strain evidence="2 3">MCA 2952</strain>
    </source>
</reference>
<dbReference type="InterPro" id="IPR001810">
    <property type="entry name" value="F-box_dom"/>
</dbReference>
<proteinExistence type="predicted"/>
<comment type="caution">
    <text evidence="2">The sequence shown here is derived from an EMBL/GenBank/DDBJ whole genome shotgun (WGS) entry which is preliminary data.</text>
</comment>
<accession>A0A0W0GED9</accession>
<evidence type="ECO:0000313" key="2">
    <source>
        <dbReference type="EMBL" id="KTB46927.1"/>
    </source>
</evidence>
<dbReference type="AlphaFoldDB" id="A0A0W0GED9"/>
<dbReference type="Proteomes" id="UP000054988">
    <property type="component" value="Unassembled WGS sequence"/>
</dbReference>
<name>A0A0W0GED9_MONRR</name>
<dbReference type="EMBL" id="LATX01000208">
    <property type="protein sequence ID" value="KTB46927.1"/>
    <property type="molecule type" value="Genomic_DNA"/>
</dbReference>